<dbReference type="GO" id="GO:0140114">
    <property type="term" value="P:cellular detoxification of fluoride"/>
    <property type="evidence" value="ECO:0007669"/>
    <property type="project" value="UniProtKB-UniRule"/>
</dbReference>
<comment type="similarity">
    <text evidence="11 14">Belongs to the fluoride channel Fluc/FEX (TC 1.A.43) family.</text>
</comment>
<dbReference type="AlphaFoldDB" id="A0A1M7MTH8"/>
<comment type="catalytic activity">
    <reaction evidence="12">
        <text>fluoride(in) = fluoride(out)</text>
        <dbReference type="Rhea" id="RHEA:76159"/>
        <dbReference type="ChEBI" id="CHEBI:17051"/>
    </reaction>
    <physiologicalReaction direction="left-to-right" evidence="12">
        <dbReference type="Rhea" id="RHEA:76160"/>
    </physiologicalReaction>
</comment>
<proteinExistence type="inferred from homology"/>
<keyword evidence="8 14" id="KW-0406">Ion transport</keyword>
<evidence type="ECO:0000256" key="1">
    <source>
        <dbReference type="ARBA" id="ARBA00004651"/>
    </source>
</evidence>
<comment type="function">
    <text evidence="13 14">Fluoride-specific ion channel. Important for reducing fluoride concentration in the cell, thus reducing its toxicity.</text>
</comment>
<name>A0A1M7MTH8_9BACI</name>
<dbReference type="HAMAP" id="MF_00454">
    <property type="entry name" value="FluC"/>
    <property type="match status" value="1"/>
</dbReference>
<dbReference type="RefSeq" id="WP_073200974.1">
    <property type="nucleotide sequence ID" value="NZ_FRCZ01000002.1"/>
</dbReference>
<keyword evidence="10 14" id="KW-0407">Ion channel</keyword>
<dbReference type="GO" id="GO:0046872">
    <property type="term" value="F:metal ion binding"/>
    <property type="evidence" value="ECO:0007669"/>
    <property type="project" value="UniProtKB-KW"/>
</dbReference>
<comment type="subcellular location">
    <subcellularLocation>
        <location evidence="1 14">Cell membrane</location>
        <topology evidence="1 14">Multi-pass membrane protein</topology>
    </subcellularLocation>
</comment>
<evidence type="ECO:0000256" key="14">
    <source>
        <dbReference type="HAMAP-Rule" id="MF_00454"/>
    </source>
</evidence>
<dbReference type="Proteomes" id="UP000184184">
    <property type="component" value="Unassembled WGS sequence"/>
</dbReference>
<evidence type="ECO:0000256" key="12">
    <source>
        <dbReference type="ARBA" id="ARBA00035585"/>
    </source>
</evidence>
<evidence type="ECO:0000256" key="6">
    <source>
        <dbReference type="ARBA" id="ARBA00022989"/>
    </source>
</evidence>
<protein>
    <recommendedName>
        <fullName evidence="14">Fluoride-specific ion channel FluC</fullName>
    </recommendedName>
</protein>
<evidence type="ECO:0000313" key="15">
    <source>
        <dbReference type="EMBL" id="SHM94286.1"/>
    </source>
</evidence>
<feature type="transmembrane region" description="Helical" evidence="14">
    <location>
        <begin position="6"/>
        <end position="24"/>
    </location>
</feature>
<evidence type="ECO:0000256" key="7">
    <source>
        <dbReference type="ARBA" id="ARBA00023053"/>
    </source>
</evidence>
<accession>A0A1M7MTH8</accession>
<dbReference type="NCBIfam" id="TIGR00494">
    <property type="entry name" value="crcB"/>
    <property type="match status" value="1"/>
</dbReference>
<evidence type="ECO:0000256" key="2">
    <source>
        <dbReference type="ARBA" id="ARBA00022448"/>
    </source>
</evidence>
<dbReference type="STRING" id="1027249.SAMN05216179_1355"/>
<evidence type="ECO:0000256" key="8">
    <source>
        <dbReference type="ARBA" id="ARBA00023065"/>
    </source>
</evidence>
<feature type="transmembrane region" description="Helical" evidence="14">
    <location>
        <begin position="102"/>
        <end position="124"/>
    </location>
</feature>
<evidence type="ECO:0000256" key="5">
    <source>
        <dbReference type="ARBA" id="ARBA00022723"/>
    </source>
</evidence>
<dbReference type="PANTHER" id="PTHR28259:SF16">
    <property type="entry name" value="FLUORIDE-SPECIFIC ION CHANNEL FLUC 2"/>
    <property type="match status" value="1"/>
</dbReference>
<feature type="transmembrane region" description="Helical" evidence="14">
    <location>
        <begin position="68"/>
        <end position="90"/>
    </location>
</feature>
<evidence type="ECO:0000256" key="9">
    <source>
        <dbReference type="ARBA" id="ARBA00023136"/>
    </source>
</evidence>
<keyword evidence="2 14" id="KW-0813">Transport</keyword>
<dbReference type="PANTHER" id="PTHR28259">
    <property type="entry name" value="FLUORIDE EXPORT PROTEIN 1-RELATED"/>
    <property type="match status" value="1"/>
</dbReference>
<dbReference type="EMBL" id="FRCZ01000002">
    <property type="protein sequence ID" value="SHM94286.1"/>
    <property type="molecule type" value="Genomic_DNA"/>
</dbReference>
<keyword evidence="16" id="KW-1185">Reference proteome</keyword>
<keyword evidence="3 14" id="KW-1003">Cell membrane</keyword>
<comment type="activity regulation">
    <text evidence="14">Na(+) is not transported, but it plays an essential structural role and its presence is essential for fluoride channel function.</text>
</comment>
<dbReference type="Pfam" id="PF02537">
    <property type="entry name" value="CRCB"/>
    <property type="match status" value="1"/>
</dbReference>
<keyword evidence="9 14" id="KW-0472">Membrane</keyword>
<evidence type="ECO:0000313" key="16">
    <source>
        <dbReference type="Proteomes" id="UP000184184"/>
    </source>
</evidence>
<keyword evidence="4 14" id="KW-0812">Transmembrane</keyword>
<dbReference type="OrthoDB" id="9815830at2"/>
<feature type="binding site" evidence="14">
    <location>
        <position position="81"/>
    </location>
    <ligand>
        <name>Na(+)</name>
        <dbReference type="ChEBI" id="CHEBI:29101"/>
        <note>structural</note>
    </ligand>
</feature>
<gene>
    <name evidence="14" type="primary">fluC</name>
    <name evidence="14" type="synonym">crcB</name>
    <name evidence="15" type="ORF">SAMN05216179_1355</name>
</gene>
<keyword evidence="5 14" id="KW-0479">Metal-binding</keyword>
<keyword evidence="7 14" id="KW-0915">Sodium</keyword>
<keyword evidence="6 14" id="KW-1133">Transmembrane helix</keyword>
<evidence type="ECO:0000256" key="4">
    <source>
        <dbReference type="ARBA" id="ARBA00022692"/>
    </source>
</evidence>
<dbReference type="GO" id="GO:0062054">
    <property type="term" value="F:fluoride channel activity"/>
    <property type="evidence" value="ECO:0007669"/>
    <property type="project" value="UniProtKB-UniRule"/>
</dbReference>
<feature type="binding site" evidence="14">
    <location>
        <position position="78"/>
    </location>
    <ligand>
        <name>Na(+)</name>
        <dbReference type="ChEBI" id="CHEBI:29101"/>
        <note>structural</note>
    </ligand>
</feature>
<dbReference type="InterPro" id="IPR003691">
    <property type="entry name" value="FluC"/>
</dbReference>
<evidence type="ECO:0000256" key="3">
    <source>
        <dbReference type="ARBA" id="ARBA00022475"/>
    </source>
</evidence>
<reference evidence="15 16" key="1">
    <citation type="submission" date="2016-11" db="EMBL/GenBank/DDBJ databases">
        <authorList>
            <person name="Jaros S."/>
            <person name="Januszkiewicz K."/>
            <person name="Wedrychowicz H."/>
        </authorList>
    </citation>
    <scope>NUCLEOTIDE SEQUENCE [LARGE SCALE GENOMIC DNA]</scope>
    <source>
        <strain evidence="15 16">CGMCC 1.10681</strain>
    </source>
</reference>
<evidence type="ECO:0000256" key="10">
    <source>
        <dbReference type="ARBA" id="ARBA00023303"/>
    </source>
</evidence>
<feature type="transmembrane region" description="Helical" evidence="14">
    <location>
        <begin position="36"/>
        <end position="56"/>
    </location>
</feature>
<evidence type="ECO:0000256" key="11">
    <source>
        <dbReference type="ARBA" id="ARBA00035120"/>
    </source>
</evidence>
<organism evidence="15 16">
    <name type="scientific">Gracilibacillus kekensis</name>
    <dbReference type="NCBI Taxonomy" id="1027249"/>
    <lineage>
        <taxon>Bacteria</taxon>
        <taxon>Bacillati</taxon>
        <taxon>Bacillota</taxon>
        <taxon>Bacilli</taxon>
        <taxon>Bacillales</taxon>
        <taxon>Bacillaceae</taxon>
        <taxon>Gracilibacillus</taxon>
    </lineage>
</organism>
<dbReference type="GO" id="GO:0005886">
    <property type="term" value="C:plasma membrane"/>
    <property type="evidence" value="ECO:0007669"/>
    <property type="project" value="UniProtKB-SubCell"/>
</dbReference>
<sequence length="128" mass="14247">MNISLLIIGGAIGAVSRYLFGVLLMKRNKQPQFPVAMLVVNLLGSFGLGTFFSFYYGEYHSGDYSDPIYLGLVIGFFGAFTTFSTFSVESVQLFNDKKWKELIAYILISIMGAIFLFAFGFYIVNPGD</sequence>
<evidence type="ECO:0000256" key="13">
    <source>
        <dbReference type="ARBA" id="ARBA00049940"/>
    </source>
</evidence>